<dbReference type="AlphaFoldDB" id="A0A6I6IM25"/>
<keyword evidence="1" id="KW-0732">Signal</keyword>
<dbReference type="EMBL" id="CP034348">
    <property type="protein sequence ID" value="QGX97625.1"/>
    <property type="molecule type" value="Genomic_DNA"/>
</dbReference>
<protein>
    <submittedName>
        <fullName evidence="2">DUF2125 domain-containing protein</fullName>
    </submittedName>
</protein>
<evidence type="ECO:0000256" key="1">
    <source>
        <dbReference type="SAM" id="SignalP"/>
    </source>
</evidence>
<accession>A0A6I6IM25</accession>
<dbReference type="OrthoDB" id="7791409at2"/>
<sequence length="507" mass="52814">MRSLLPFTAASSLALFAAAPTLADVTAEQVWTNMRAPILAMGGQMEASATRKDNRLEIGETVIRLALPMGAGDVSITTSGMSLAENGDGTVALLHPAQMYARFRVDGPQGLLAAAAMTMDGASYSATASGEAGDVTYAYSLGNGSFRLGEVNVPEAPDMQIDMSGSMSGMQGTYRIQEGELLTVTGEGGMGEMSFDVEMVDDLGISSTGRQVLSGGQSGFAMTIPAGKIDLMNLAQGLRDGLAVKVTTEGARLDSTTTSTLDGELLAVQNYGYLTDSISYVLDASGLNATGRNSDIWMEFQVAEALPIPIKATAGAMEGALVMPLNATEGTGPFTLNTMIENLAIDEALWAMIDPGAQLPRDPASLTLNLSGQIELLMDLLDLNRWMQMGPDAQSPVLLHGLTLDALRLDLAGLAVDGEGSFTFDNSDYDTFDGIPAPEGTLSLNASGVNGLIDNLIAMGLISAGEASGYRLMIGSVAVAGDGEDTLRSVIEVKPNGQISANGQRLR</sequence>
<dbReference type="KEGG" id="rom:EI983_04755"/>
<organism evidence="2 3">
    <name type="scientific">Roseovarius faecimaris</name>
    <dbReference type="NCBI Taxonomy" id="2494550"/>
    <lineage>
        <taxon>Bacteria</taxon>
        <taxon>Pseudomonadati</taxon>
        <taxon>Pseudomonadota</taxon>
        <taxon>Alphaproteobacteria</taxon>
        <taxon>Rhodobacterales</taxon>
        <taxon>Roseobacteraceae</taxon>
        <taxon>Roseovarius</taxon>
    </lineage>
</organism>
<keyword evidence="3" id="KW-1185">Reference proteome</keyword>
<reference evidence="3" key="1">
    <citation type="submission" date="2018-12" db="EMBL/GenBank/DDBJ databases">
        <title>Complete genome sequence of Roseovarius sp. MME-070.</title>
        <authorList>
            <person name="Nam Y.-D."/>
            <person name="Kang J."/>
            <person name="Chung W.-H."/>
            <person name="Park Y.S."/>
        </authorList>
    </citation>
    <scope>NUCLEOTIDE SEQUENCE [LARGE SCALE GENOMIC DNA]</scope>
    <source>
        <strain evidence="3">MME-070</strain>
    </source>
</reference>
<proteinExistence type="predicted"/>
<dbReference type="RefSeq" id="WP_157706260.1">
    <property type="nucleotide sequence ID" value="NZ_CP034348.1"/>
</dbReference>
<evidence type="ECO:0000313" key="3">
    <source>
        <dbReference type="Proteomes" id="UP000428330"/>
    </source>
</evidence>
<name>A0A6I6IM25_9RHOB</name>
<feature type="signal peptide" evidence="1">
    <location>
        <begin position="1"/>
        <end position="23"/>
    </location>
</feature>
<dbReference type="Proteomes" id="UP000428330">
    <property type="component" value="Chromosome"/>
</dbReference>
<gene>
    <name evidence="2" type="ORF">EI983_04755</name>
</gene>
<feature type="chain" id="PRO_5026142620" evidence="1">
    <location>
        <begin position="24"/>
        <end position="507"/>
    </location>
</feature>
<evidence type="ECO:0000313" key="2">
    <source>
        <dbReference type="EMBL" id="QGX97625.1"/>
    </source>
</evidence>